<dbReference type="AlphaFoldDB" id="A0A540LGG0"/>
<sequence>MSHISSLEKLDLELVKRENSKRSFVRIPDQRCQKRKNGTSYGNLILLTRRMRNQGSVLKFLHS</sequence>
<dbReference type="EMBL" id="VIEB01000591">
    <property type="protein sequence ID" value="TQD85561.1"/>
    <property type="molecule type" value="Genomic_DNA"/>
</dbReference>
<reference evidence="1 2" key="1">
    <citation type="journal article" date="2019" name="G3 (Bethesda)">
        <title>Sequencing of a Wild Apple (Malus baccata) Genome Unravels the Differences Between Cultivated and Wild Apple Species Regarding Disease Resistance and Cold Tolerance.</title>
        <authorList>
            <person name="Chen X."/>
        </authorList>
    </citation>
    <scope>NUCLEOTIDE SEQUENCE [LARGE SCALE GENOMIC DNA]</scope>
    <source>
        <strain evidence="2">cv. Shandingzi</strain>
        <tissue evidence="1">Leaves</tissue>
    </source>
</reference>
<accession>A0A540LGG0</accession>
<proteinExistence type="predicted"/>
<name>A0A540LGG0_MALBA</name>
<dbReference type="Proteomes" id="UP000315295">
    <property type="component" value="Unassembled WGS sequence"/>
</dbReference>
<evidence type="ECO:0000313" key="2">
    <source>
        <dbReference type="Proteomes" id="UP000315295"/>
    </source>
</evidence>
<gene>
    <name evidence="1" type="ORF">C1H46_028873</name>
</gene>
<comment type="caution">
    <text evidence="1">The sequence shown here is derived from an EMBL/GenBank/DDBJ whole genome shotgun (WGS) entry which is preliminary data.</text>
</comment>
<evidence type="ECO:0000313" key="1">
    <source>
        <dbReference type="EMBL" id="TQD85561.1"/>
    </source>
</evidence>
<organism evidence="1 2">
    <name type="scientific">Malus baccata</name>
    <name type="common">Siberian crab apple</name>
    <name type="synonym">Pyrus baccata</name>
    <dbReference type="NCBI Taxonomy" id="106549"/>
    <lineage>
        <taxon>Eukaryota</taxon>
        <taxon>Viridiplantae</taxon>
        <taxon>Streptophyta</taxon>
        <taxon>Embryophyta</taxon>
        <taxon>Tracheophyta</taxon>
        <taxon>Spermatophyta</taxon>
        <taxon>Magnoliopsida</taxon>
        <taxon>eudicotyledons</taxon>
        <taxon>Gunneridae</taxon>
        <taxon>Pentapetalae</taxon>
        <taxon>rosids</taxon>
        <taxon>fabids</taxon>
        <taxon>Rosales</taxon>
        <taxon>Rosaceae</taxon>
        <taxon>Amygdaloideae</taxon>
        <taxon>Maleae</taxon>
        <taxon>Malus</taxon>
    </lineage>
</organism>
<keyword evidence="2" id="KW-1185">Reference proteome</keyword>
<protein>
    <submittedName>
        <fullName evidence="1">Uncharacterized protein</fullName>
    </submittedName>
</protein>